<dbReference type="GO" id="GO:0003677">
    <property type="term" value="F:DNA binding"/>
    <property type="evidence" value="ECO:0007669"/>
    <property type="project" value="UniProtKB-KW"/>
</dbReference>
<dbReference type="Pfam" id="PF04297">
    <property type="entry name" value="UPF0122"/>
    <property type="match status" value="1"/>
</dbReference>
<dbReference type="InterPro" id="IPR013324">
    <property type="entry name" value="RNA_pol_sigma_r3/r4-like"/>
</dbReference>
<evidence type="ECO:0000313" key="6">
    <source>
        <dbReference type="Proteomes" id="UP000033103"/>
    </source>
</evidence>
<dbReference type="OrthoDB" id="6392at2"/>
<dbReference type="PANTHER" id="PTHR40083:SF1">
    <property type="entry name" value="UPF0122 PROTEIN YLXM"/>
    <property type="match status" value="1"/>
</dbReference>
<dbReference type="EMBL" id="CP011280">
    <property type="protein sequence ID" value="AKC95125.1"/>
    <property type="molecule type" value="Genomic_DNA"/>
</dbReference>
<dbReference type="Gene3D" id="1.10.10.10">
    <property type="entry name" value="Winged helix-like DNA-binding domain superfamily/Winged helix DNA-binding domain"/>
    <property type="match status" value="1"/>
</dbReference>
<comment type="similarity">
    <text evidence="1 3">Belongs to the UPF0122 family.</text>
</comment>
<dbReference type="STRING" id="187101.VC03_00780"/>
<comment type="function">
    <text evidence="2 3">Might take part in the signal recognition particle (SRP) pathway. This is inferred from the conservation of its genetic proximity to ftsY/ffh. May be a regulatory protein.</text>
</comment>
<dbReference type="HAMAP" id="MF_00245">
    <property type="entry name" value="UPF0122"/>
    <property type="match status" value="1"/>
</dbReference>
<dbReference type="PANTHER" id="PTHR40083">
    <property type="entry name" value="UPF0122 PROTEIN CBO2450/CLC_2298"/>
    <property type="match status" value="1"/>
</dbReference>
<feature type="coiled-coil region" evidence="4">
    <location>
        <begin position="57"/>
        <end position="84"/>
    </location>
</feature>
<dbReference type="AlphaFoldDB" id="A0A0E3Z9D9"/>
<dbReference type="HOGENOM" id="CLU_129218_1_1_0"/>
<evidence type="ECO:0000256" key="1">
    <source>
        <dbReference type="ARBA" id="ARBA00008720"/>
    </source>
</evidence>
<keyword evidence="4" id="KW-0175">Coiled coil</keyword>
<dbReference type="InterPro" id="IPR036388">
    <property type="entry name" value="WH-like_DNA-bd_sf"/>
</dbReference>
<dbReference type="SUPFAM" id="SSF88659">
    <property type="entry name" value="Sigma3 and sigma4 domains of RNA polymerase sigma factors"/>
    <property type="match status" value="1"/>
</dbReference>
<protein>
    <recommendedName>
        <fullName evidence="3">UPF0122 protein VC03_00780</fullName>
    </recommendedName>
</protein>
<dbReference type="PATRIC" id="fig|1069640.6.peg.148"/>
<dbReference type="InterPro" id="IPR007394">
    <property type="entry name" value="UPF0122"/>
</dbReference>
<evidence type="ECO:0000313" key="5">
    <source>
        <dbReference type="EMBL" id="AKC95125.1"/>
    </source>
</evidence>
<keyword evidence="5" id="KW-0238">DNA-binding</keyword>
<accession>A0A0E3Z9D9</accession>
<evidence type="ECO:0000256" key="4">
    <source>
        <dbReference type="SAM" id="Coils"/>
    </source>
</evidence>
<sequence>MKEIEEFVKYSNLFETYKPLFSGKQRLYLEAFLEEDNSFTEIANAMNVSRQAVFDNIRRACKKLDFYEKNLKILENREKTLDILKKIYFNFDKKYLKELIQELEGNSDV</sequence>
<organism evidence="5 6">
    <name type="scientific">Sneathia vaginalis</name>
    <dbReference type="NCBI Taxonomy" id="187101"/>
    <lineage>
        <taxon>Bacteria</taxon>
        <taxon>Fusobacteriati</taxon>
        <taxon>Fusobacteriota</taxon>
        <taxon>Fusobacteriia</taxon>
        <taxon>Fusobacteriales</taxon>
        <taxon>Leptotrichiaceae</taxon>
        <taxon>Sneathia</taxon>
    </lineage>
</organism>
<evidence type="ECO:0000256" key="2">
    <source>
        <dbReference type="ARBA" id="ARBA00024764"/>
    </source>
</evidence>
<evidence type="ECO:0000256" key="3">
    <source>
        <dbReference type="HAMAP-Rule" id="MF_00245"/>
    </source>
</evidence>
<dbReference type="KEGG" id="sns:VC03_00780"/>
<keyword evidence="6" id="KW-1185">Reference proteome</keyword>
<reference evidence="5 6" key="1">
    <citation type="journal article" date="2012" name="BMC Genomics">
        <title>Genomic sequence analysis and characterization of Sneathia amnii sp. nov.</title>
        <authorList>
            <consortium name="Vaginal Microbiome Consortium (additional members)"/>
            <person name="Harwich M.D.Jr."/>
            <person name="Serrano M.G."/>
            <person name="Fettweis J.M."/>
            <person name="Alves J.M."/>
            <person name="Reimers M.A."/>
            <person name="Buck G.A."/>
            <person name="Jefferson K.K."/>
        </authorList>
    </citation>
    <scope>NUCLEOTIDE SEQUENCE [LARGE SCALE GENOMIC DNA]</scope>
    <source>
        <strain evidence="5 6">SN35</strain>
    </source>
</reference>
<dbReference type="Proteomes" id="UP000033103">
    <property type="component" value="Chromosome"/>
</dbReference>
<name>A0A0E3Z9D9_9FUSO</name>
<dbReference type="RefSeq" id="WP_046328231.1">
    <property type="nucleotide sequence ID" value="NZ_CAUPIC010000007.1"/>
</dbReference>
<proteinExistence type="inferred from homology"/>
<gene>
    <name evidence="5" type="ORF">VC03_00780</name>
</gene>